<organism evidence="1 2">
    <name type="scientific">Tigheibacillus jepli</name>
    <dbReference type="NCBI Taxonomy" id="3035914"/>
    <lineage>
        <taxon>Bacteria</taxon>
        <taxon>Bacillati</taxon>
        <taxon>Bacillota</taxon>
        <taxon>Bacilli</taxon>
        <taxon>Bacillales</taxon>
        <taxon>Bacillaceae</taxon>
        <taxon>Tigheibacillus</taxon>
    </lineage>
</organism>
<evidence type="ECO:0000313" key="1">
    <source>
        <dbReference type="EMBL" id="MDY0405783.1"/>
    </source>
</evidence>
<comment type="caution">
    <text evidence="1">The sequence shown here is derived from an EMBL/GenBank/DDBJ whole genome shotgun (WGS) entry which is preliminary data.</text>
</comment>
<protein>
    <submittedName>
        <fullName evidence="1">FbpB family small basic protein</fullName>
    </submittedName>
</protein>
<keyword evidence="2" id="KW-1185">Reference proteome</keyword>
<dbReference type="Proteomes" id="UP001228376">
    <property type="component" value="Unassembled WGS sequence"/>
</dbReference>
<dbReference type="EMBL" id="JAROCA020000001">
    <property type="protein sequence ID" value="MDY0405783.1"/>
    <property type="molecule type" value="Genomic_DNA"/>
</dbReference>
<dbReference type="InterPro" id="IPR025004">
    <property type="entry name" value="SenN/SenS"/>
</dbReference>
<dbReference type="Pfam" id="PF13040">
    <property type="entry name" value="Fur_reg_FbpB"/>
    <property type="match status" value="1"/>
</dbReference>
<gene>
    <name evidence="1" type="ORF">P5G51_010615</name>
</gene>
<reference evidence="1 2" key="1">
    <citation type="submission" date="2023-10" db="EMBL/GenBank/DDBJ databases">
        <title>179-bfca-hs.</title>
        <authorList>
            <person name="Miliotis G."/>
            <person name="Sengupta P."/>
            <person name="Hameed A."/>
            <person name="Chuvochina M."/>
            <person name="Mcdonagh F."/>
            <person name="Simpson A.C."/>
            <person name="Singh N.K."/>
            <person name="Rekha P.D."/>
            <person name="Raman K."/>
            <person name="Hugenholtz P."/>
            <person name="Venkateswaran K."/>
        </authorList>
    </citation>
    <scope>NUCLEOTIDE SEQUENCE [LARGE SCALE GENOMIC DNA]</scope>
    <source>
        <strain evidence="1 2">179-BFC-A-HS</strain>
    </source>
</reference>
<name>A0ABU5CHI7_9BACI</name>
<sequence>MQRGDVAIALKRNISFEELVRANREQILRDRKLLDEIEETIDRRMYQSVKSKKKA</sequence>
<evidence type="ECO:0000313" key="2">
    <source>
        <dbReference type="Proteomes" id="UP001228376"/>
    </source>
</evidence>
<proteinExistence type="predicted"/>
<dbReference type="RefSeq" id="WP_306064987.1">
    <property type="nucleotide sequence ID" value="NZ_JAROCA020000001.1"/>
</dbReference>
<accession>A0ABU5CHI7</accession>